<protein>
    <submittedName>
        <fullName evidence="1">Uncharacterized protein</fullName>
    </submittedName>
</protein>
<evidence type="ECO:0000313" key="1">
    <source>
        <dbReference type="EMBL" id="TQR45982.1"/>
    </source>
</evidence>
<dbReference type="SUPFAM" id="SSF53335">
    <property type="entry name" value="S-adenosyl-L-methionine-dependent methyltransferases"/>
    <property type="match status" value="1"/>
</dbReference>
<keyword evidence="2" id="KW-1185">Reference proteome</keyword>
<name>A0ABY3ATZ5_PAEPP</name>
<dbReference type="RefSeq" id="WP_185929413.1">
    <property type="nucleotide sequence ID" value="NZ_SADY01000002.1"/>
</dbReference>
<reference evidence="1 2" key="1">
    <citation type="submission" date="2018-03" db="EMBL/GenBank/DDBJ databases">
        <title>Aerobic endospore-forming bacteria genome sequencing and assembly.</title>
        <authorList>
            <person name="Cavalcante D.A."/>
            <person name="Driks A."/>
            <person name="Putonti C."/>
            <person name="De-Souza M.T."/>
        </authorList>
    </citation>
    <scope>NUCLEOTIDE SEQUENCE [LARGE SCALE GENOMIC DNA]</scope>
    <source>
        <strain evidence="1 2">SDF0028</strain>
    </source>
</reference>
<dbReference type="Proteomes" id="UP000316208">
    <property type="component" value="Unassembled WGS sequence"/>
</dbReference>
<accession>A0ABY3ATZ5</accession>
<proteinExistence type="predicted"/>
<gene>
    <name evidence="1" type="ORF">C7Y44_09790</name>
</gene>
<evidence type="ECO:0000313" key="2">
    <source>
        <dbReference type="Proteomes" id="UP000316208"/>
    </source>
</evidence>
<comment type="caution">
    <text evidence="1">The sequence shown here is derived from an EMBL/GenBank/DDBJ whole genome shotgun (WGS) entry which is preliminary data.</text>
</comment>
<dbReference type="EMBL" id="SADY01000002">
    <property type="protein sequence ID" value="TQR45982.1"/>
    <property type="molecule type" value="Genomic_DNA"/>
</dbReference>
<sequence length="81" mass="9602">MHIENKEQAFRNIYASLKLGGYLILLVSKDSEWFEFNDRKLQLYPASVDTYRQLYKQTGFLLEMVEETESKYATIMKGKKI</sequence>
<dbReference type="Gene3D" id="3.40.50.150">
    <property type="entry name" value="Vaccinia Virus protein VP39"/>
    <property type="match status" value="1"/>
</dbReference>
<dbReference type="InterPro" id="IPR029063">
    <property type="entry name" value="SAM-dependent_MTases_sf"/>
</dbReference>
<organism evidence="1 2">
    <name type="scientific">Paenibacillus popilliae</name>
    <name type="common">Bacillus popilliae</name>
    <dbReference type="NCBI Taxonomy" id="78057"/>
    <lineage>
        <taxon>Bacteria</taxon>
        <taxon>Bacillati</taxon>
        <taxon>Bacillota</taxon>
        <taxon>Bacilli</taxon>
        <taxon>Bacillales</taxon>
        <taxon>Paenibacillaceae</taxon>
        <taxon>Paenibacillus</taxon>
    </lineage>
</organism>